<reference evidence="1" key="1">
    <citation type="submission" date="2020-03" db="EMBL/GenBank/DDBJ databases">
        <title>The deep terrestrial virosphere.</title>
        <authorList>
            <person name="Holmfeldt K."/>
            <person name="Nilsson E."/>
            <person name="Simone D."/>
            <person name="Lopez-Fernandez M."/>
            <person name="Wu X."/>
            <person name="de Brujin I."/>
            <person name="Lundin D."/>
            <person name="Andersson A."/>
            <person name="Bertilsson S."/>
            <person name="Dopson M."/>
        </authorList>
    </citation>
    <scope>NUCLEOTIDE SEQUENCE</scope>
    <source>
        <strain evidence="1">TM448A01076</strain>
        <strain evidence="2">TM448B01182</strain>
    </source>
</reference>
<dbReference type="EMBL" id="MT144096">
    <property type="protein sequence ID" value="QJA48666.1"/>
    <property type="molecule type" value="Genomic_DNA"/>
</dbReference>
<dbReference type="EMBL" id="MT144714">
    <property type="protein sequence ID" value="QJH98057.1"/>
    <property type="molecule type" value="Genomic_DNA"/>
</dbReference>
<sequence>MDVEDYINDLDYMKRKVSEEYPKIGKFMKDTDIIWSDKASNIPGGVLEFYPKGESWSPNPSRHVIELYDKNLAGGELKKAIAGDMLHLLGDKDYETGEPYDPEFYKLKTDFMKTFTPWQVDLDKKVYAASKIKLNETRSFEDWMWTTRGDAWIRSRLFPDRNDYWRGSHTIEQQLLLDKMKVYLKSQ</sequence>
<proteinExistence type="predicted"/>
<accession>A0A6H1ZL65</accession>
<organism evidence="1">
    <name type="scientific">viral metagenome</name>
    <dbReference type="NCBI Taxonomy" id="1070528"/>
    <lineage>
        <taxon>unclassified sequences</taxon>
        <taxon>metagenomes</taxon>
        <taxon>organismal metagenomes</taxon>
    </lineage>
</organism>
<evidence type="ECO:0000313" key="1">
    <source>
        <dbReference type="EMBL" id="QJA48666.1"/>
    </source>
</evidence>
<gene>
    <name evidence="1" type="ORF">TM448A01076_0002</name>
    <name evidence="2" type="ORF">TM448B01182_0001</name>
</gene>
<protein>
    <submittedName>
        <fullName evidence="1">Uncharacterized protein</fullName>
    </submittedName>
</protein>
<dbReference type="AlphaFoldDB" id="A0A6H1ZL65"/>
<evidence type="ECO:0000313" key="2">
    <source>
        <dbReference type="EMBL" id="QJH98057.1"/>
    </source>
</evidence>
<name>A0A6H1ZL65_9ZZZZ</name>